<dbReference type="InterPro" id="IPR041442">
    <property type="entry name" value="PIH1D1/2/3_CS-like"/>
</dbReference>
<dbReference type="InterPro" id="IPR008978">
    <property type="entry name" value="HSP20-like_chaperone"/>
</dbReference>
<dbReference type="CTD" id="139212"/>
<dbReference type="Proteomes" id="UP000887568">
    <property type="component" value="Unplaced"/>
</dbReference>
<dbReference type="EnsemblMetazoa" id="XM_038200587.1">
    <property type="protein sequence ID" value="XP_038056515.1"/>
    <property type="gene ID" value="LOC119728370"/>
</dbReference>
<dbReference type="GO" id="GO:0070286">
    <property type="term" value="P:axonemal dynein complex assembly"/>
    <property type="evidence" value="ECO:0007669"/>
    <property type="project" value="InterPro"/>
</dbReference>
<feature type="region of interest" description="Disordered" evidence="2">
    <location>
        <begin position="1"/>
        <end position="86"/>
    </location>
</feature>
<dbReference type="GO" id="GO:0051087">
    <property type="term" value="F:protein-folding chaperone binding"/>
    <property type="evidence" value="ECO:0007669"/>
    <property type="project" value="InterPro"/>
</dbReference>
<dbReference type="Gene3D" id="2.60.40.790">
    <property type="match status" value="1"/>
</dbReference>
<proteinExistence type="inferred from homology"/>
<dbReference type="EnsemblMetazoa" id="XM_038200589.1">
    <property type="protein sequence ID" value="XP_038056517.1"/>
    <property type="gene ID" value="LOC119728370"/>
</dbReference>
<feature type="compositionally biased region" description="Acidic residues" evidence="2">
    <location>
        <begin position="66"/>
        <end position="80"/>
    </location>
</feature>
<feature type="domain" description="PIH1D1/2/3 CS-like" evidence="3">
    <location>
        <begin position="85"/>
        <end position="179"/>
    </location>
</feature>
<sequence>MDLPGGGITALAQLLKPPDQESGDEDDKPVTASAKLGPGAIGLSAKSQAATKHQDTSKKESKDIWDADEVPEGAEFDDTDDPRPQPEYDIIFKQAVTTEDMFLQMSNKTPSSVSCEDMVIKISLPDTKMADVDLDLKDKFLSCRTPNYKLGLHLPHPVDSKNGKAQWISDKQTLVVTCRMVREYDFLTA</sequence>
<dbReference type="OMA" id="ESMVVHK"/>
<keyword evidence="5" id="KW-1185">Reference proteome</keyword>
<protein>
    <recommendedName>
        <fullName evidence="3">PIH1D1/2/3 CS-like domain-containing protein</fullName>
    </recommendedName>
</protein>
<evidence type="ECO:0000259" key="3">
    <source>
        <dbReference type="Pfam" id="PF18201"/>
    </source>
</evidence>
<evidence type="ECO:0000256" key="1">
    <source>
        <dbReference type="ARBA" id="ARBA00008511"/>
    </source>
</evidence>
<comment type="similarity">
    <text evidence="1">Belongs to the PIH1 family.</text>
</comment>
<dbReference type="RefSeq" id="XP_038056519.1">
    <property type="nucleotide sequence ID" value="XM_038200591.1"/>
</dbReference>
<dbReference type="InterPro" id="IPR026697">
    <property type="entry name" value="DNAAF6"/>
</dbReference>
<dbReference type="GO" id="GO:0005737">
    <property type="term" value="C:cytoplasm"/>
    <property type="evidence" value="ECO:0007669"/>
    <property type="project" value="TreeGrafter"/>
</dbReference>
<accession>A0A913ZXZ4</accession>
<dbReference type="EnsemblMetazoa" id="XM_038200591.1">
    <property type="protein sequence ID" value="XP_038056519.1"/>
    <property type="gene ID" value="LOC119728370"/>
</dbReference>
<dbReference type="GO" id="GO:0045505">
    <property type="term" value="F:dynein intermediate chain binding"/>
    <property type="evidence" value="ECO:0007669"/>
    <property type="project" value="TreeGrafter"/>
</dbReference>
<dbReference type="RefSeq" id="XP_038056515.1">
    <property type="nucleotide sequence ID" value="XM_038200587.1"/>
</dbReference>
<dbReference type="OrthoDB" id="25887at2759"/>
<evidence type="ECO:0000313" key="4">
    <source>
        <dbReference type="EnsemblMetazoa" id="XP_038056518.1"/>
    </source>
</evidence>
<reference evidence="4" key="1">
    <citation type="submission" date="2022-11" db="UniProtKB">
        <authorList>
            <consortium name="EnsemblMetazoa"/>
        </authorList>
    </citation>
    <scope>IDENTIFICATION</scope>
</reference>
<feature type="compositionally biased region" description="Basic and acidic residues" evidence="2">
    <location>
        <begin position="52"/>
        <end position="65"/>
    </location>
</feature>
<dbReference type="RefSeq" id="XP_038056518.1">
    <property type="nucleotide sequence ID" value="XM_038200590.1"/>
</dbReference>
<dbReference type="PANTHER" id="PTHR21083:SF0">
    <property type="entry name" value="DYNEIN AXONEMAL ASSEMBLY FACTOR 6"/>
    <property type="match status" value="1"/>
</dbReference>
<dbReference type="GeneID" id="119728370"/>
<dbReference type="PANTHER" id="PTHR21083">
    <property type="entry name" value="TWISTER"/>
    <property type="match status" value="1"/>
</dbReference>
<name>A0A913ZXZ4_PATMI</name>
<organism evidence="4 5">
    <name type="scientific">Patiria miniata</name>
    <name type="common">Bat star</name>
    <name type="synonym">Asterina miniata</name>
    <dbReference type="NCBI Taxonomy" id="46514"/>
    <lineage>
        <taxon>Eukaryota</taxon>
        <taxon>Metazoa</taxon>
        <taxon>Echinodermata</taxon>
        <taxon>Eleutherozoa</taxon>
        <taxon>Asterozoa</taxon>
        <taxon>Asteroidea</taxon>
        <taxon>Valvatacea</taxon>
        <taxon>Valvatida</taxon>
        <taxon>Asterinidae</taxon>
        <taxon>Patiria</taxon>
    </lineage>
</organism>
<dbReference type="EnsemblMetazoa" id="XM_038200590.1">
    <property type="protein sequence ID" value="XP_038056518.1"/>
    <property type="gene ID" value="LOC119728370"/>
</dbReference>
<dbReference type="Pfam" id="PF18201">
    <property type="entry name" value="PIH1_CS"/>
    <property type="match status" value="1"/>
</dbReference>
<evidence type="ECO:0000313" key="5">
    <source>
        <dbReference type="Proteomes" id="UP000887568"/>
    </source>
</evidence>
<dbReference type="SUPFAM" id="SSF49764">
    <property type="entry name" value="HSP20-like chaperones"/>
    <property type="match status" value="1"/>
</dbReference>
<dbReference type="RefSeq" id="XP_038056517.1">
    <property type="nucleotide sequence ID" value="XM_038200589.1"/>
</dbReference>
<dbReference type="AlphaFoldDB" id="A0A913ZXZ4"/>
<evidence type="ECO:0000256" key="2">
    <source>
        <dbReference type="SAM" id="MobiDB-lite"/>
    </source>
</evidence>